<keyword evidence="8" id="KW-0012">Acyltransferase</keyword>
<dbReference type="AlphaFoldDB" id="A0AAE1HH15"/>
<feature type="coiled-coil region" evidence="9">
    <location>
        <begin position="68"/>
        <end position="95"/>
    </location>
</feature>
<dbReference type="PANTHER" id="PTHR10408">
    <property type="entry name" value="STEROL O-ACYLTRANSFERASE"/>
    <property type="match status" value="1"/>
</dbReference>
<feature type="transmembrane region" description="Helical" evidence="11">
    <location>
        <begin position="463"/>
        <end position="484"/>
    </location>
</feature>
<keyword evidence="5" id="KW-0256">Endoplasmic reticulum</keyword>
<proteinExistence type="inferred from homology"/>
<feature type="transmembrane region" description="Helical" evidence="11">
    <location>
        <begin position="339"/>
        <end position="360"/>
    </location>
</feature>
<feature type="compositionally biased region" description="Polar residues" evidence="10">
    <location>
        <begin position="106"/>
        <end position="117"/>
    </location>
</feature>
<accession>A0AAE1HH15</accession>
<evidence type="ECO:0000256" key="6">
    <source>
        <dbReference type="ARBA" id="ARBA00022989"/>
    </source>
</evidence>
<organism evidence="12 13">
    <name type="scientific">Frankliniella fusca</name>
    <dbReference type="NCBI Taxonomy" id="407009"/>
    <lineage>
        <taxon>Eukaryota</taxon>
        <taxon>Metazoa</taxon>
        <taxon>Ecdysozoa</taxon>
        <taxon>Arthropoda</taxon>
        <taxon>Hexapoda</taxon>
        <taxon>Insecta</taxon>
        <taxon>Pterygota</taxon>
        <taxon>Neoptera</taxon>
        <taxon>Paraneoptera</taxon>
        <taxon>Thysanoptera</taxon>
        <taxon>Terebrantia</taxon>
        <taxon>Thripoidea</taxon>
        <taxon>Thripidae</taxon>
        <taxon>Frankliniella</taxon>
    </lineage>
</organism>
<feature type="region of interest" description="Disordered" evidence="10">
    <location>
        <begin position="100"/>
        <end position="143"/>
    </location>
</feature>
<evidence type="ECO:0000256" key="4">
    <source>
        <dbReference type="ARBA" id="ARBA00022692"/>
    </source>
</evidence>
<dbReference type="GO" id="GO:0008203">
    <property type="term" value="P:cholesterol metabolic process"/>
    <property type="evidence" value="ECO:0007669"/>
    <property type="project" value="TreeGrafter"/>
</dbReference>
<dbReference type="GO" id="GO:0008374">
    <property type="term" value="F:O-acyltransferase activity"/>
    <property type="evidence" value="ECO:0007669"/>
    <property type="project" value="InterPro"/>
</dbReference>
<evidence type="ECO:0000256" key="2">
    <source>
        <dbReference type="ARBA" id="ARBA00009010"/>
    </source>
</evidence>
<feature type="transmembrane region" description="Helical" evidence="11">
    <location>
        <begin position="516"/>
        <end position="535"/>
    </location>
</feature>
<comment type="similarity">
    <text evidence="2">Belongs to the membrane-bound acyltransferase family. Sterol o-acyltransferase subfamily.</text>
</comment>
<evidence type="ECO:0000256" key="3">
    <source>
        <dbReference type="ARBA" id="ARBA00022679"/>
    </source>
</evidence>
<evidence type="ECO:0000256" key="1">
    <source>
        <dbReference type="ARBA" id="ARBA00004477"/>
    </source>
</evidence>
<comment type="caution">
    <text evidence="12">The sequence shown here is derived from an EMBL/GenBank/DDBJ whole genome shotgun (WGS) entry which is preliminary data.</text>
</comment>
<feature type="transmembrane region" description="Helical" evidence="11">
    <location>
        <begin position="154"/>
        <end position="180"/>
    </location>
</feature>
<dbReference type="Proteomes" id="UP001219518">
    <property type="component" value="Unassembled WGS sequence"/>
</dbReference>
<gene>
    <name evidence="12" type="ORF">KUF71_009731</name>
</gene>
<feature type="transmembrane region" description="Helical" evidence="11">
    <location>
        <begin position="491"/>
        <end position="510"/>
    </location>
</feature>
<keyword evidence="6 11" id="KW-1133">Transmembrane helix</keyword>
<dbReference type="InterPro" id="IPR014371">
    <property type="entry name" value="Oat_ACAT_DAG_ARE"/>
</dbReference>
<feature type="region of interest" description="Disordered" evidence="10">
    <location>
        <begin position="33"/>
        <end position="63"/>
    </location>
</feature>
<keyword evidence="3" id="KW-0808">Transferase</keyword>
<name>A0AAE1HH15_9NEOP</name>
<evidence type="ECO:0000313" key="13">
    <source>
        <dbReference type="Proteomes" id="UP001219518"/>
    </source>
</evidence>
<feature type="transmembrane region" description="Helical" evidence="11">
    <location>
        <begin position="310"/>
        <end position="327"/>
    </location>
</feature>
<dbReference type="GO" id="GO:0005789">
    <property type="term" value="C:endoplasmic reticulum membrane"/>
    <property type="evidence" value="ECO:0007669"/>
    <property type="project" value="UniProtKB-SubCell"/>
</dbReference>
<reference evidence="12" key="2">
    <citation type="journal article" date="2023" name="BMC Genomics">
        <title>Pest status, molecular evolution, and epigenetic factors derived from the genome assembly of Frankliniella fusca, a thysanopteran phytovirus vector.</title>
        <authorList>
            <person name="Catto M.A."/>
            <person name="Labadie P.E."/>
            <person name="Jacobson A.L."/>
            <person name="Kennedy G.G."/>
            <person name="Srinivasan R."/>
            <person name="Hunt B.G."/>
        </authorList>
    </citation>
    <scope>NUCLEOTIDE SEQUENCE</scope>
    <source>
        <strain evidence="12">PL_HMW_Pooled</strain>
    </source>
</reference>
<reference evidence="12" key="1">
    <citation type="submission" date="2021-07" db="EMBL/GenBank/DDBJ databases">
        <authorList>
            <person name="Catto M.A."/>
            <person name="Jacobson A."/>
            <person name="Kennedy G."/>
            <person name="Labadie P."/>
            <person name="Hunt B.G."/>
            <person name="Srinivasan R."/>
        </authorList>
    </citation>
    <scope>NUCLEOTIDE SEQUENCE</scope>
    <source>
        <strain evidence="12">PL_HMW_Pooled</strain>
        <tissue evidence="12">Head</tissue>
    </source>
</reference>
<protein>
    <submittedName>
        <fullName evidence="12">Sterol O-acyltransferase 1</fullName>
    </submittedName>
</protein>
<feature type="transmembrane region" description="Helical" evidence="11">
    <location>
        <begin position="381"/>
        <end position="404"/>
    </location>
</feature>
<feature type="transmembrane region" description="Helical" evidence="11">
    <location>
        <begin position="200"/>
        <end position="227"/>
    </location>
</feature>
<evidence type="ECO:0000256" key="7">
    <source>
        <dbReference type="ARBA" id="ARBA00023136"/>
    </source>
</evidence>
<keyword evidence="9" id="KW-0175">Coiled coil</keyword>
<evidence type="ECO:0000256" key="8">
    <source>
        <dbReference type="ARBA" id="ARBA00023315"/>
    </source>
</evidence>
<dbReference type="InterPro" id="IPR004299">
    <property type="entry name" value="MBOAT_fam"/>
</dbReference>
<evidence type="ECO:0000256" key="11">
    <source>
        <dbReference type="SAM" id="Phobius"/>
    </source>
</evidence>
<comment type="subcellular location">
    <subcellularLocation>
        <location evidence="1">Endoplasmic reticulum membrane</location>
        <topology evidence="1">Multi-pass membrane protein</topology>
    </subcellularLocation>
</comment>
<dbReference type="EMBL" id="JAHWGI010001002">
    <property type="protein sequence ID" value="KAK3920460.1"/>
    <property type="molecule type" value="Genomic_DNA"/>
</dbReference>
<evidence type="ECO:0000313" key="12">
    <source>
        <dbReference type="EMBL" id="KAK3920460.1"/>
    </source>
</evidence>
<evidence type="ECO:0000256" key="9">
    <source>
        <dbReference type="SAM" id="Coils"/>
    </source>
</evidence>
<keyword evidence="4 11" id="KW-0812">Transmembrane</keyword>
<feature type="transmembrane region" description="Helical" evidence="11">
    <location>
        <begin position="248"/>
        <end position="266"/>
    </location>
</feature>
<sequence length="565" mass="63923">MQLHGEEHTATHDNNNVVVNELEAVKLRSTGSKILPNGRLSPASPKRSGVDTSSLRRDSMPQPLYDRLKTLTSVAQAAEEQIRDLKAALRETLRDNRPSLVPEAVSATSWPNGSARWTPSTTSTPNGSPKGSPPAGGGGKRQLRDKEFAVRNSVLTDLFAVSHINTIYHVAVMVLIVLVLKTLVQDLVEHGTINMSVGLIWYSFGGFHRVITIWLVMMAGLLLQYAAYAHWAARRHQLSGLLRRGWDLAFLLLLVVFDAALLTLPLLRMLHYAMPFASSFALLTEAVRVLMKSHAFVRSNVPRALRDGTVPGFNQFLYFMFAPTLVYCDSYPRTSQIRWRVVACHFLEVVGCLFYISFLTERHLLYMFRDFGLRPFTPLEGVSAVLSTVLPAGLAFMCCFYLLLHSWHNAWAEMLRFGDRMFYMDWWNQGSFSAWYRTWNVLVQDWLYTYVYKDVVLLGGNGFVARVSVFFISAAVHEFILGFALRFFYPVLYVFFGIIGFFLSFLALGSSAVGNIGLWLSLFLGDGMMFSFYAIEHYARINCQQTIDSSWDLFIPRSWSCVPLT</sequence>
<dbReference type="Pfam" id="PF03062">
    <property type="entry name" value="MBOAT"/>
    <property type="match status" value="1"/>
</dbReference>
<keyword evidence="7 11" id="KW-0472">Membrane</keyword>
<evidence type="ECO:0000256" key="10">
    <source>
        <dbReference type="SAM" id="MobiDB-lite"/>
    </source>
</evidence>
<feature type="compositionally biased region" description="Low complexity" evidence="10">
    <location>
        <begin position="118"/>
        <end position="130"/>
    </location>
</feature>
<keyword evidence="13" id="KW-1185">Reference proteome</keyword>
<dbReference type="PANTHER" id="PTHR10408:SF8">
    <property type="entry name" value="O-ACYLTRANSFERASE"/>
    <property type="match status" value="1"/>
</dbReference>
<evidence type="ECO:0000256" key="5">
    <source>
        <dbReference type="ARBA" id="ARBA00022824"/>
    </source>
</evidence>